<reference evidence="4 6" key="1">
    <citation type="submission" date="2018-06" db="EMBL/GenBank/DDBJ databases">
        <authorList>
            <consortium name="Pathogen Informatics"/>
            <person name="Doyle S."/>
        </authorList>
    </citation>
    <scope>NUCLEOTIDE SEQUENCE [LARGE SCALE GENOMIC DNA]</scope>
    <source>
        <strain evidence="4 6">NCTC11188</strain>
    </source>
</reference>
<evidence type="ECO:0000313" key="5">
    <source>
        <dbReference type="EMBL" id="TDP30026.1"/>
    </source>
</evidence>
<evidence type="ECO:0000313" key="4">
    <source>
        <dbReference type="EMBL" id="SUB26525.1"/>
    </source>
</evidence>
<evidence type="ECO:0000313" key="6">
    <source>
        <dbReference type="Proteomes" id="UP000255113"/>
    </source>
</evidence>
<feature type="coiled-coil region" evidence="1">
    <location>
        <begin position="47"/>
        <end position="224"/>
    </location>
</feature>
<feature type="signal peptide" evidence="3">
    <location>
        <begin position="1"/>
        <end position="20"/>
    </location>
</feature>
<dbReference type="Gene3D" id="2.40.160.90">
    <property type="match status" value="1"/>
</dbReference>
<proteinExistence type="predicted"/>
<dbReference type="SUPFAM" id="SSF57997">
    <property type="entry name" value="Tropomyosin"/>
    <property type="match status" value="1"/>
</dbReference>
<evidence type="ECO:0000256" key="3">
    <source>
        <dbReference type="SAM" id="SignalP"/>
    </source>
</evidence>
<feature type="chain" id="PRO_5016789338" evidence="3">
    <location>
        <begin position="21"/>
        <end position="489"/>
    </location>
</feature>
<evidence type="ECO:0000256" key="1">
    <source>
        <dbReference type="SAM" id="Coils"/>
    </source>
</evidence>
<dbReference type="PANTHER" id="PTHR45615">
    <property type="entry name" value="MYOSIN HEAVY CHAIN, NON-MUSCLE"/>
    <property type="match status" value="1"/>
</dbReference>
<dbReference type="Proteomes" id="UP000255113">
    <property type="component" value="Unassembled WGS sequence"/>
</dbReference>
<name>A0A379AW14_AVIGA</name>
<keyword evidence="3" id="KW-0732">Signal</keyword>
<dbReference type="EMBL" id="SNXJ01000001">
    <property type="protein sequence ID" value="TDP30026.1"/>
    <property type="molecule type" value="Genomic_DNA"/>
</dbReference>
<dbReference type="InterPro" id="IPR011250">
    <property type="entry name" value="OMP/PagP_B-barrel"/>
</dbReference>
<dbReference type="Proteomes" id="UP000294683">
    <property type="component" value="Unassembled WGS sequence"/>
</dbReference>
<dbReference type="AlphaFoldDB" id="A0A379AW14"/>
<dbReference type="SUPFAM" id="SSF56925">
    <property type="entry name" value="OMPA-like"/>
    <property type="match status" value="1"/>
</dbReference>
<dbReference type="EMBL" id="UGSQ01000003">
    <property type="protein sequence ID" value="SUB26525.1"/>
    <property type="molecule type" value="Genomic_DNA"/>
</dbReference>
<sequence length="489" mass="55286">MQPKFKTTALALLISLGAVACGSSSGGSSSSEDTAQNQSPTSQEKTIENLQQTIKKHQEQINEISEKQKQLEAEKEKFSQTNEKINQLSQQETLAKEKLQQAEKQLSLANSQKEKLEKELQATEKSLNKLKERSVIDQNRLQELSLKLTEAQNQLKNAQADADYANMLLESANKELQNVYEHRNQLEQERNEAEQKINEKEQEISHLKDKNRHLEAQYNQLTKGTYATNSDLEQQEQARKAREEENGRFVDKRIIITGSPNYYGDTSLQDNNKVYGNITADGTQSENITSYVEMIQDHTTNYQPELNVYKNYNYNLEDAGYSVTYKNGTLHQIAYGGNPTRMTALEDLQRIPGVATYTGKALITADNYRGSEDTFTLTADFINQQINGKIRINNSSSGIGYYTQDKTIYLEDTKITTKNDILEFSGNAHFTMNQPDYSNNLGLTNIKYEGNYEGKFMGKNAAQVAGKVKIVDHNHSAYPMINAVFAGER</sequence>
<accession>A0A379AW14</accession>
<reference evidence="5 7" key="2">
    <citation type="submission" date="2019-03" db="EMBL/GenBank/DDBJ databases">
        <title>Genomic Encyclopedia of Type Strains, Phase IV (KMG-IV): sequencing the most valuable type-strain genomes for metagenomic binning, comparative biology and taxonomic classification.</title>
        <authorList>
            <person name="Goeker M."/>
        </authorList>
    </citation>
    <scope>NUCLEOTIDE SEQUENCE [LARGE SCALE GENOMIC DNA]</scope>
    <source>
        <strain evidence="5 7">DSM 17481</strain>
    </source>
</reference>
<protein>
    <submittedName>
        <fullName evidence="4">ATPase involved in DNA repair</fullName>
    </submittedName>
</protein>
<dbReference type="PANTHER" id="PTHR45615:SF80">
    <property type="entry name" value="GRIP DOMAIN-CONTAINING PROTEIN"/>
    <property type="match status" value="1"/>
</dbReference>
<keyword evidence="7" id="KW-1185">Reference proteome</keyword>
<evidence type="ECO:0000256" key="2">
    <source>
        <dbReference type="SAM" id="MobiDB-lite"/>
    </source>
</evidence>
<organism evidence="4 6">
    <name type="scientific">Avibacterium gallinarum</name>
    <name type="common">Pasteurella gallinarum</name>
    <dbReference type="NCBI Taxonomy" id="755"/>
    <lineage>
        <taxon>Bacteria</taxon>
        <taxon>Pseudomonadati</taxon>
        <taxon>Pseudomonadota</taxon>
        <taxon>Gammaproteobacteria</taxon>
        <taxon>Pasteurellales</taxon>
        <taxon>Pasteurellaceae</taxon>
        <taxon>Avibacterium</taxon>
    </lineage>
</organism>
<keyword evidence="1" id="KW-0175">Coiled coil</keyword>
<gene>
    <name evidence="5" type="ORF">EV689_10148</name>
    <name evidence="4" type="ORF">NCTC11188_00880</name>
</gene>
<feature type="region of interest" description="Disordered" evidence="2">
    <location>
        <begin position="21"/>
        <end position="46"/>
    </location>
</feature>
<evidence type="ECO:0000313" key="7">
    <source>
        <dbReference type="Proteomes" id="UP000294683"/>
    </source>
</evidence>
<feature type="compositionally biased region" description="Polar residues" evidence="2">
    <location>
        <begin position="32"/>
        <end position="46"/>
    </location>
</feature>
<dbReference type="PROSITE" id="PS51257">
    <property type="entry name" value="PROKAR_LIPOPROTEIN"/>
    <property type="match status" value="1"/>
</dbReference>
<feature type="compositionally biased region" description="Low complexity" evidence="2">
    <location>
        <begin position="22"/>
        <end position="31"/>
    </location>
</feature>